<reference evidence="5" key="2">
    <citation type="submission" date="2020-09" db="EMBL/GenBank/DDBJ databases">
        <authorList>
            <person name="Sun Q."/>
            <person name="Kim S."/>
        </authorList>
    </citation>
    <scope>NUCLEOTIDE SEQUENCE</scope>
    <source>
        <strain evidence="5">KCTC 12368</strain>
    </source>
</reference>
<dbReference type="PROSITE" id="PS01124">
    <property type="entry name" value="HTH_ARAC_FAMILY_2"/>
    <property type="match status" value="1"/>
</dbReference>
<evidence type="ECO:0000256" key="1">
    <source>
        <dbReference type="ARBA" id="ARBA00023015"/>
    </source>
</evidence>
<protein>
    <recommendedName>
        <fullName evidence="4">HTH araC/xylS-type domain-containing protein</fullName>
    </recommendedName>
</protein>
<dbReference type="InterPro" id="IPR011051">
    <property type="entry name" value="RmlC_Cupin_sf"/>
</dbReference>
<dbReference type="InterPro" id="IPR018062">
    <property type="entry name" value="HTH_AraC-typ_CS"/>
</dbReference>
<gene>
    <name evidence="5" type="ORF">GCM10007049_16550</name>
</gene>
<evidence type="ECO:0000256" key="2">
    <source>
        <dbReference type="ARBA" id="ARBA00023125"/>
    </source>
</evidence>
<dbReference type="EMBL" id="BMWX01000003">
    <property type="protein sequence ID" value="GGZ24829.1"/>
    <property type="molecule type" value="Genomic_DNA"/>
</dbReference>
<evidence type="ECO:0000313" key="6">
    <source>
        <dbReference type="Proteomes" id="UP000619457"/>
    </source>
</evidence>
<dbReference type="RefSeq" id="WP_018473474.1">
    <property type="nucleotide sequence ID" value="NZ_BMWX01000003.1"/>
</dbReference>
<keyword evidence="3" id="KW-0804">Transcription</keyword>
<dbReference type="PANTHER" id="PTHR43280:SF27">
    <property type="entry name" value="TRANSCRIPTIONAL REGULATOR MTLR"/>
    <property type="match status" value="1"/>
</dbReference>
<dbReference type="SMART" id="SM00342">
    <property type="entry name" value="HTH_ARAC"/>
    <property type="match status" value="1"/>
</dbReference>
<comment type="caution">
    <text evidence="5">The sequence shown here is derived from an EMBL/GenBank/DDBJ whole genome shotgun (WGS) entry which is preliminary data.</text>
</comment>
<dbReference type="InterPro" id="IPR014710">
    <property type="entry name" value="RmlC-like_jellyroll"/>
</dbReference>
<dbReference type="PANTHER" id="PTHR43280">
    <property type="entry name" value="ARAC-FAMILY TRANSCRIPTIONAL REGULATOR"/>
    <property type="match status" value="1"/>
</dbReference>
<evidence type="ECO:0000313" key="5">
    <source>
        <dbReference type="EMBL" id="GGZ24829.1"/>
    </source>
</evidence>
<sequence length="280" mass="32925">MKAILEKVLLEDQDPVRSFVYHKGDFDAPYHFHPEMELTLIIESSGIRYVGNNISDYLPGDLVLLGTNIPHCWKNNSVAGHSSKSLVLQWREEIIADQPWFKDIRQLCHQAQRGLYLLPEYRKAVTEGMFKVLNSSKTEKYLRMVELLHYLATEVKFEVLAGASYSYDLSSATTDRLQKVQNYVKNHFHEKIKLADVAGHLHMSEQSFSRFFSKTWHKPFFVFLNEYRINIASRLVLETDKQMTEIAYDCGYESLAFFYKQFKKFKKHSPLEFRKMFQKI</sequence>
<dbReference type="PROSITE" id="PS00041">
    <property type="entry name" value="HTH_ARAC_FAMILY_1"/>
    <property type="match status" value="1"/>
</dbReference>
<dbReference type="SUPFAM" id="SSF51182">
    <property type="entry name" value="RmlC-like cupins"/>
    <property type="match status" value="1"/>
</dbReference>
<dbReference type="GO" id="GO:0043565">
    <property type="term" value="F:sequence-specific DNA binding"/>
    <property type="evidence" value="ECO:0007669"/>
    <property type="project" value="InterPro"/>
</dbReference>
<evidence type="ECO:0000256" key="3">
    <source>
        <dbReference type="ARBA" id="ARBA00023163"/>
    </source>
</evidence>
<dbReference type="Gene3D" id="1.10.10.60">
    <property type="entry name" value="Homeodomain-like"/>
    <property type="match status" value="2"/>
</dbReference>
<reference evidence="5" key="1">
    <citation type="journal article" date="2014" name="Int. J. Syst. Evol. Microbiol.">
        <title>Complete genome sequence of Corynebacterium casei LMG S-19264T (=DSM 44701T), isolated from a smear-ripened cheese.</title>
        <authorList>
            <consortium name="US DOE Joint Genome Institute (JGI-PGF)"/>
            <person name="Walter F."/>
            <person name="Albersmeier A."/>
            <person name="Kalinowski J."/>
            <person name="Ruckert C."/>
        </authorList>
    </citation>
    <scope>NUCLEOTIDE SEQUENCE</scope>
    <source>
        <strain evidence="5">KCTC 12368</strain>
    </source>
</reference>
<keyword evidence="6" id="KW-1185">Reference proteome</keyword>
<feature type="domain" description="HTH araC/xylS-type" evidence="4">
    <location>
        <begin position="178"/>
        <end position="276"/>
    </location>
</feature>
<organism evidence="5 6">
    <name type="scientific">Echinicola pacifica</name>
    <dbReference type="NCBI Taxonomy" id="346377"/>
    <lineage>
        <taxon>Bacteria</taxon>
        <taxon>Pseudomonadati</taxon>
        <taxon>Bacteroidota</taxon>
        <taxon>Cytophagia</taxon>
        <taxon>Cytophagales</taxon>
        <taxon>Cyclobacteriaceae</taxon>
        <taxon>Echinicola</taxon>
    </lineage>
</organism>
<dbReference type="GO" id="GO:0003700">
    <property type="term" value="F:DNA-binding transcription factor activity"/>
    <property type="evidence" value="ECO:0007669"/>
    <property type="project" value="InterPro"/>
</dbReference>
<dbReference type="Proteomes" id="UP000619457">
    <property type="component" value="Unassembled WGS sequence"/>
</dbReference>
<evidence type="ECO:0000259" key="4">
    <source>
        <dbReference type="PROSITE" id="PS01124"/>
    </source>
</evidence>
<accession>A0A918PWX0</accession>
<dbReference type="InterPro" id="IPR018060">
    <property type="entry name" value="HTH_AraC"/>
</dbReference>
<keyword evidence="1" id="KW-0805">Transcription regulation</keyword>
<dbReference type="SUPFAM" id="SSF46689">
    <property type="entry name" value="Homeodomain-like"/>
    <property type="match status" value="2"/>
</dbReference>
<name>A0A918PWX0_9BACT</name>
<dbReference type="Pfam" id="PF12833">
    <property type="entry name" value="HTH_18"/>
    <property type="match status" value="1"/>
</dbReference>
<keyword evidence="2" id="KW-0238">DNA-binding</keyword>
<dbReference type="InterPro" id="IPR009057">
    <property type="entry name" value="Homeodomain-like_sf"/>
</dbReference>
<dbReference type="AlphaFoldDB" id="A0A918PWX0"/>
<dbReference type="Gene3D" id="2.60.120.10">
    <property type="entry name" value="Jelly Rolls"/>
    <property type="match status" value="1"/>
</dbReference>
<proteinExistence type="predicted"/>